<dbReference type="InterPro" id="IPR003593">
    <property type="entry name" value="AAA+_ATPase"/>
</dbReference>
<gene>
    <name evidence="9" type="ORF">SAMN04489757_11125</name>
</gene>
<dbReference type="PANTHER" id="PTHR24221">
    <property type="entry name" value="ATP-BINDING CASSETTE SUB-FAMILY B"/>
    <property type="match status" value="1"/>
</dbReference>
<dbReference type="InterPro" id="IPR036640">
    <property type="entry name" value="ABC1_TM_sf"/>
</dbReference>
<protein>
    <submittedName>
        <fullName evidence="9">ATP-binding cassette, subfamily C</fullName>
    </submittedName>
</protein>
<dbReference type="InterPro" id="IPR003439">
    <property type="entry name" value="ABC_transporter-like_ATP-bd"/>
</dbReference>
<feature type="transmembrane region" description="Helical" evidence="7">
    <location>
        <begin position="260"/>
        <end position="284"/>
    </location>
</feature>
<dbReference type="GO" id="GO:0005886">
    <property type="term" value="C:plasma membrane"/>
    <property type="evidence" value="ECO:0007669"/>
    <property type="project" value="UniProtKB-SubCell"/>
</dbReference>
<dbReference type="Gene3D" id="3.40.50.300">
    <property type="entry name" value="P-loop containing nucleotide triphosphate hydrolases"/>
    <property type="match status" value="1"/>
</dbReference>
<keyword evidence="3" id="KW-0547">Nucleotide-binding</keyword>
<dbReference type="GO" id="GO:0016887">
    <property type="term" value="F:ATP hydrolysis activity"/>
    <property type="evidence" value="ECO:0007669"/>
    <property type="project" value="InterPro"/>
</dbReference>
<feature type="domain" description="ABC transporter" evidence="8">
    <location>
        <begin position="355"/>
        <end position="594"/>
    </location>
</feature>
<evidence type="ECO:0000256" key="6">
    <source>
        <dbReference type="ARBA" id="ARBA00023136"/>
    </source>
</evidence>
<dbReference type="GO" id="GO:0005524">
    <property type="term" value="F:ATP binding"/>
    <property type="evidence" value="ECO:0007669"/>
    <property type="project" value="UniProtKB-KW"/>
</dbReference>
<dbReference type="STRING" id="1527.SAMN04489757_11125"/>
<name>A0A1I5EVZ7_9FIRM</name>
<evidence type="ECO:0000256" key="5">
    <source>
        <dbReference type="ARBA" id="ARBA00022989"/>
    </source>
</evidence>
<dbReference type="SMART" id="SM00382">
    <property type="entry name" value="AAA"/>
    <property type="match status" value="1"/>
</dbReference>
<feature type="transmembrane region" description="Helical" evidence="7">
    <location>
        <begin position="33"/>
        <end position="59"/>
    </location>
</feature>
<evidence type="ECO:0000259" key="8">
    <source>
        <dbReference type="PROSITE" id="PS50893"/>
    </source>
</evidence>
<dbReference type="AlphaFoldDB" id="A0A1I5EVZ7"/>
<evidence type="ECO:0000256" key="1">
    <source>
        <dbReference type="ARBA" id="ARBA00004651"/>
    </source>
</evidence>
<feature type="transmembrane region" description="Helical" evidence="7">
    <location>
        <begin position="296"/>
        <end position="314"/>
    </location>
</feature>
<proteinExistence type="predicted"/>
<dbReference type="SUPFAM" id="SSF52540">
    <property type="entry name" value="P-loop containing nucleoside triphosphate hydrolases"/>
    <property type="match status" value="1"/>
</dbReference>
<feature type="transmembrane region" description="Helical" evidence="7">
    <location>
        <begin position="71"/>
        <end position="92"/>
    </location>
</feature>
<dbReference type="CDD" id="cd03228">
    <property type="entry name" value="ABCC_MRP_Like"/>
    <property type="match status" value="1"/>
</dbReference>
<dbReference type="GO" id="GO:0034040">
    <property type="term" value="F:ATPase-coupled lipid transmembrane transporter activity"/>
    <property type="evidence" value="ECO:0007669"/>
    <property type="project" value="TreeGrafter"/>
</dbReference>
<dbReference type="InterPro" id="IPR027417">
    <property type="entry name" value="P-loop_NTPase"/>
</dbReference>
<dbReference type="OrthoDB" id="1699242at2"/>
<keyword evidence="2 7" id="KW-0812">Transmembrane</keyword>
<keyword evidence="6 7" id="KW-0472">Membrane</keyword>
<keyword evidence="5 7" id="KW-1133">Transmembrane helix</keyword>
<dbReference type="PANTHER" id="PTHR24221:SF646">
    <property type="entry name" value="HAEMOLYSIN SECRETION ATP-BINDING PROTEIN"/>
    <property type="match status" value="1"/>
</dbReference>
<reference evidence="9 10" key="1">
    <citation type="submission" date="2016-10" db="EMBL/GenBank/DDBJ databases">
        <authorList>
            <person name="de Groot N.N."/>
        </authorList>
    </citation>
    <scope>NUCLEOTIDE SEQUENCE [LARGE SCALE GENOMIC DNA]</scope>
    <source>
        <strain evidence="9 10">DSM 1283</strain>
    </source>
</reference>
<keyword evidence="4 9" id="KW-0067">ATP-binding</keyword>
<comment type="subcellular location">
    <subcellularLocation>
        <location evidence="1">Cell membrane</location>
        <topology evidence="1">Multi-pass membrane protein</topology>
    </subcellularLocation>
</comment>
<dbReference type="Gene3D" id="1.20.1560.10">
    <property type="entry name" value="ABC transporter type 1, transmembrane domain"/>
    <property type="match status" value="1"/>
</dbReference>
<keyword evidence="10" id="KW-1185">Reference proteome</keyword>
<organism evidence="9 10">
    <name type="scientific">Anaerocolumna aminovalerica</name>
    <dbReference type="NCBI Taxonomy" id="1527"/>
    <lineage>
        <taxon>Bacteria</taxon>
        <taxon>Bacillati</taxon>
        <taxon>Bacillota</taxon>
        <taxon>Clostridia</taxon>
        <taxon>Lachnospirales</taxon>
        <taxon>Lachnospiraceae</taxon>
        <taxon>Anaerocolumna</taxon>
    </lineage>
</organism>
<dbReference type="Proteomes" id="UP000198806">
    <property type="component" value="Unassembled WGS sequence"/>
</dbReference>
<evidence type="ECO:0000256" key="2">
    <source>
        <dbReference type="ARBA" id="ARBA00022692"/>
    </source>
</evidence>
<dbReference type="InterPro" id="IPR039421">
    <property type="entry name" value="Type_1_exporter"/>
</dbReference>
<evidence type="ECO:0000313" key="10">
    <source>
        <dbReference type="Proteomes" id="UP000198806"/>
    </source>
</evidence>
<accession>A0A1I5EVZ7</accession>
<evidence type="ECO:0000256" key="7">
    <source>
        <dbReference type="SAM" id="Phobius"/>
    </source>
</evidence>
<dbReference type="PROSITE" id="PS50893">
    <property type="entry name" value="ABC_TRANSPORTER_2"/>
    <property type="match status" value="1"/>
</dbReference>
<feature type="transmembrane region" description="Helical" evidence="7">
    <location>
        <begin position="149"/>
        <end position="169"/>
    </location>
</feature>
<evidence type="ECO:0000256" key="3">
    <source>
        <dbReference type="ARBA" id="ARBA00022741"/>
    </source>
</evidence>
<evidence type="ECO:0000256" key="4">
    <source>
        <dbReference type="ARBA" id="ARBA00022840"/>
    </source>
</evidence>
<feature type="transmembrane region" description="Helical" evidence="7">
    <location>
        <begin position="175"/>
        <end position="193"/>
    </location>
</feature>
<dbReference type="Pfam" id="PF00005">
    <property type="entry name" value="ABC_tran"/>
    <property type="match status" value="1"/>
</dbReference>
<sequence length="619" mass="71237">MGRHIDETEKRSYSTWNNIKYIISHSWKYDKSLFGIFIVFTISGGILPFIGILFPKYILDELTGSQDKNRLILLLISFFLSSAVVGYIVTFIKNSYLPKMVDIRFQFIHMLSIKCMTTDYKNTEDPSFLNSVETAFRALQSNINGLEGILHKLFVLGGNIIVLIGYILIIGRLNIFILLYLIANIGIVYYFTFSVKKYEYNKADELSDIDRHSKYSYDLMYNFAYGKDMRIYSLTDWIGSLFQKFKKQRFDIEKKIKYKYFRVGVSEVIFLIIREGIVYAYLIYQVINNGLSIGSFTMYFAAVASFANAMKVIMDDMAHIRAQSLYVSDFRVFLEKKEEKEPDHPRPLPDGPYEIEFKNVTFRYPGSEKYVYKDISFHIKPGQKLAIVGHNGAGKTTFIKLLCRMYEPESGEILLNGINIQEFSKRDYYTLFSAVFQEIKTLAFSVAENIAVSEGSLQEGKVLWCLEKADMKEKVLKMRNGIHTGMQKILDDEGVEFSGGETQRIILARALYKDAGIVILDEPTAALDAIAERSIYEKFNEMVEGKTSIFISHRLASTSFCDVIAMFEEGELIEYGTHEELLDKNQKYAEMFQVQAQYYKEDEVAVTEDVAADGLLQYD</sequence>
<evidence type="ECO:0000313" key="9">
    <source>
        <dbReference type="EMBL" id="SFO15560.1"/>
    </source>
</evidence>
<dbReference type="RefSeq" id="WP_091685915.1">
    <property type="nucleotide sequence ID" value="NZ_BAABFM010000085.1"/>
</dbReference>
<dbReference type="EMBL" id="FOWD01000011">
    <property type="protein sequence ID" value="SFO15560.1"/>
    <property type="molecule type" value="Genomic_DNA"/>
</dbReference>
<dbReference type="SUPFAM" id="SSF90123">
    <property type="entry name" value="ABC transporter transmembrane region"/>
    <property type="match status" value="1"/>
</dbReference>